<keyword evidence="9 15" id="KW-0233">DNA recombination</keyword>
<dbReference type="EC" id="5.6.2.4" evidence="13 15"/>
<protein>
    <recommendedName>
        <fullName evidence="2 15">ATP-dependent DNA helicase RecG</fullName>
        <ecNumber evidence="13 15">5.6.2.4</ecNumber>
    </recommendedName>
</protein>
<accession>A0ABW0YJ99</accession>
<sequence>MTGLPSLPVSKVKGIGEEKEKELNALHIHSVNDLLEYYPYRYEDYVVKDVTELEHDERGTIQGVVQSEPSVQYFGRKKSRVTVRVLTNGVLVKAVFFNRPFVKQQIKNGDELTITGKIDKNRLQMTVQDYKKGSQASDASLEPVYSVGGKVTVKQLRGFIRTAYRQFGDLIEDNLPPLFLDRYKLPSKKNTLFHIHHPKDREALKHARRRIIYEEFLLFQLKMQMFKRIQRMAREGIVHTFEQKEVDEFINKLPFPLTGAQNRVTAEILEDLQSPYSMNRLLQGDVGSGKTVVAAIAMFTAFLSGYQSALMVPTEILAEQHYRSLQELLEPAGLSIALLTGSTKTKSRREINEALKSKEIQIVIGTHALIQEGVEFSSLGLVITDEQHRFGVMQRRALKEKGKTPDVLFMTATPIPRTLAISVYGDMDVSVIDEMPAGRKPIETYWAKPHMLERVLGFVQKEVDQGRQAYVICPLIEESDKLDVQNVIEVHGMLKDFYQGYEVGLLHGRLSNEEKEEVMAGFDRNEIQILVSTTVVEVGVNVPNATMMVIYDAERFGLAQLHQLRGRVGRGEHQSYCILIADPKSETGKERMRIMTETNDGFVLSEEDLKLRGPGDFFGQKQSGMPEFKMADVVHDYRALEVARNDAAKLVNSNEFWKEEQFSPLRLFLEQEGVLDGEKLD</sequence>
<dbReference type="NCBIfam" id="NF008165">
    <property type="entry name" value="PRK10917.1-3"/>
    <property type="match status" value="1"/>
</dbReference>
<dbReference type="NCBIfam" id="NF008168">
    <property type="entry name" value="PRK10917.2-2"/>
    <property type="match status" value="1"/>
</dbReference>
<dbReference type="CDD" id="cd04488">
    <property type="entry name" value="RecG_wedge_OBF"/>
    <property type="match status" value="1"/>
</dbReference>
<dbReference type="RefSeq" id="WP_385939258.1">
    <property type="nucleotide sequence ID" value="NZ_JBHSOZ010000003.1"/>
</dbReference>
<proteinExistence type="inferred from homology"/>
<dbReference type="Gene3D" id="2.40.50.140">
    <property type="entry name" value="Nucleic acid-binding proteins"/>
    <property type="match status" value="1"/>
</dbReference>
<keyword evidence="19" id="KW-1185">Reference proteome</keyword>
<dbReference type="InterPro" id="IPR027417">
    <property type="entry name" value="P-loop_NTPase"/>
</dbReference>
<dbReference type="NCBIfam" id="TIGR00643">
    <property type="entry name" value="recG"/>
    <property type="match status" value="1"/>
</dbReference>
<feature type="domain" description="Helicase ATP-binding" evidence="16">
    <location>
        <begin position="271"/>
        <end position="432"/>
    </location>
</feature>
<keyword evidence="8" id="KW-0238">DNA-binding</keyword>
<dbReference type="CDD" id="cd17992">
    <property type="entry name" value="DEXHc_RecG"/>
    <property type="match status" value="1"/>
</dbReference>
<reference evidence="19" key="1">
    <citation type="journal article" date="2019" name="Int. J. Syst. Evol. Microbiol.">
        <title>The Global Catalogue of Microorganisms (GCM) 10K type strain sequencing project: providing services to taxonomists for standard genome sequencing and annotation.</title>
        <authorList>
            <consortium name="The Broad Institute Genomics Platform"/>
            <consortium name="The Broad Institute Genome Sequencing Center for Infectious Disease"/>
            <person name="Wu L."/>
            <person name="Ma J."/>
        </authorList>
    </citation>
    <scope>NUCLEOTIDE SEQUENCE [LARGE SCALE GENOMIC DNA]</scope>
    <source>
        <strain evidence="19">CECT 7184</strain>
    </source>
</reference>
<keyword evidence="4 15" id="KW-0227">DNA damage</keyword>
<keyword evidence="11" id="KW-0413">Isomerase</keyword>
<gene>
    <name evidence="18" type="primary">recG</name>
    <name evidence="18" type="ORF">ACFPU1_05290</name>
</gene>
<evidence type="ECO:0000256" key="1">
    <source>
        <dbReference type="ARBA" id="ARBA00007504"/>
    </source>
</evidence>
<evidence type="ECO:0000256" key="11">
    <source>
        <dbReference type="ARBA" id="ARBA00023235"/>
    </source>
</evidence>
<dbReference type="Pfam" id="PF00271">
    <property type="entry name" value="Helicase_C"/>
    <property type="match status" value="1"/>
</dbReference>
<dbReference type="Proteomes" id="UP001596142">
    <property type="component" value="Unassembled WGS sequence"/>
</dbReference>
<evidence type="ECO:0000256" key="12">
    <source>
        <dbReference type="ARBA" id="ARBA00034617"/>
    </source>
</evidence>
<comment type="caution">
    <text evidence="18">The sequence shown here is derived from an EMBL/GenBank/DDBJ whole genome shotgun (WGS) entry which is preliminary data.</text>
</comment>
<keyword evidence="7 15" id="KW-0067">ATP-binding</keyword>
<dbReference type="InterPro" id="IPR033454">
    <property type="entry name" value="RecG_wedge"/>
</dbReference>
<dbReference type="InterPro" id="IPR014001">
    <property type="entry name" value="Helicase_ATP-bd"/>
</dbReference>
<evidence type="ECO:0000256" key="4">
    <source>
        <dbReference type="ARBA" id="ARBA00022763"/>
    </source>
</evidence>
<dbReference type="InterPro" id="IPR045562">
    <property type="entry name" value="RecG_dom3_C"/>
</dbReference>
<evidence type="ECO:0000256" key="3">
    <source>
        <dbReference type="ARBA" id="ARBA00022741"/>
    </source>
</evidence>
<evidence type="ECO:0000256" key="6">
    <source>
        <dbReference type="ARBA" id="ARBA00022806"/>
    </source>
</evidence>
<keyword evidence="5 15" id="KW-0378">Hydrolase</keyword>
<dbReference type="SUPFAM" id="SSF52540">
    <property type="entry name" value="P-loop containing nucleoside triphosphate hydrolases"/>
    <property type="match status" value="2"/>
</dbReference>
<dbReference type="Pfam" id="PF00270">
    <property type="entry name" value="DEAD"/>
    <property type="match status" value="1"/>
</dbReference>
<evidence type="ECO:0000259" key="16">
    <source>
        <dbReference type="PROSITE" id="PS51192"/>
    </source>
</evidence>
<evidence type="ECO:0000256" key="13">
    <source>
        <dbReference type="ARBA" id="ARBA00034808"/>
    </source>
</evidence>
<dbReference type="PANTHER" id="PTHR47964:SF1">
    <property type="entry name" value="ATP-DEPENDENT DNA HELICASE HOMOLOG RECG, CHLOROPLASTIC"/>
    <property type="match status" value="1"/>
</dbReference>
<evidence type="ECO:0000256" key="8">
    <source>
        <dbReference type="ARBA" id="ARBA00023125"/>
    </source>
</evidence>
<dbReference type="PROSITE" id="PS51192">
    <property type="entry name" value="HELICASE_ATP_BIND_1"/>
    <property type="match status" value="1"/>
</dbReference>
<evidence type="ECO:0000256" key="14">
    <source>
        <dbReference type="ARBA" id="ARBA00048988"/>
    </source>
</evidence>
<dbReference type="GO" id="GO:0003678">
    <property type="term" value="F:DNA helicase activity"/>
    <property type="evidence" value="ECO:0007669"/>
    <property type="project" value="UniProtKB-EC"/>
</dbReference>
<evidence type="ECO:0000256" key="9">
    <source>
        <dbReference type="ARBA" id="ARBA00023172"/>
    </source>
</evidence>
<comment type="similarity">
    <text evidence="1 15">Belongs to the helicase family. RecG subfamily.</text>
</comment>
<evidence type="ECO:0000256" key="15">
    <source>
        <dbReference type="RuleBase" id="RU363016"/>
    </source>
</evidence>
<dbReference type="CDD" id="cd18811">
    <property type="entry name" value="SF2_C_RecG"/>
    <property type="match status" value="1"/>
</dbReference>
<dbReference type="SMART" id="SM00490">
    <property type="entry name" value="HELICc"/>
    <property type="match status" value="1"/>
</dbReference>
<feature type="domain" description="Helicase C-terminal" evidence="17">
    <location>
        <begin position="451"/>
        <end position="610"/>
    </location>
</feature>
<dbReference type="EMBL" id="JBHSOZ010000003">
    <property type="protein sequence ID" value="MFC5712186.1"/>
    <property type="molecule type" value="Genomic_DNA"/>
</dbReference>
<dbReference type="Pfam" id="PF17191">
    <property type="entry name" value="RecG_wedge"/>
    <property type="match status" value="1"/>
</dbReference>
<comment type="function">
    <text evidence="15">Plays a critical role in recombination and DNA repair. Helps process Holliday junction intermediates to mature products by catalyzing branch migration. Has replication fork regression activity, unwinds stalled or blocked replication forks to make a HJ that can be resolved. Has a DNA unwinding activity characteristic of a DNA helicase with 3'-5' polarity.</text>
</comment>
<dbReference type="Gene3D" id="3.40.50.300">
    <property type="entry name" value="P-loop containing nucleotide triphosphate hydrolases"/>
    <property type="match status" value="2"/>
</dbReference>
<evidence type="ECO:0000256" key="10">
    <source>
        <dbReference type="ARBA" id="ARBA00023204"/>
    </source>
</evidence>
<dbReference type="InterPro" id="IPR011545">
    <property type="entry name" value="DEAD/DEAH_box_helicase_dom"/>
</dbReference>
<comment type="catalytic activity">
    <reaction evidence="14 15">
        <text>ATP + H2O = ADP + phosphate + H(+)</text>
        <dbReference type="Rhea" id="RHEA:13065"/>
        <dbReference type="ChEBI" id="CHEBI:15377"/>
        <dbReference type="ChEBI" id="CHEBI:15378"/>
        <dbReference type="ChEBI" id="CHEBI:30616"/>
        <dbReference type="ChEBI" id="CHEBI:43474"/>
        <dbReference type="ChEBI" id="CHEBI:456216"/>
        <dbReference type="EC" id="5.6.2.4"/>
    </reaction>
</comment>
<dbReference type="InterPro" id="IPR001650">
    <property type="entry name" value="Helicase_C-like"/>
</dbReference>
<dbReference type="SMART" id="SM00487">
    <property type="entry name" value="DEXDc"/>
    <property type="match status" value="1"/>
</dbReference>
<evidence type="ECO:0000313" key="19">
    <source>
        <dbReference type="Proteomes" id="UP001596142"/>
    </source>
</evidence>
<evidence type="ECO:0000256" key="2">
    <source>
        <dbReference type="ARBA" id="ARBA00017846"/>
    </source>
</evidence>
<comment type="catalytic activity">
    <reaction evidence="12 15">
        <text>Couples ATP hydrolysis with the unwinding of duplex DNA by translocating in the 3'-5' direction.</text>
        <dbReference type="EC" id="5.6.2.4"/>
    </reaction>
</comment>
<dbReference type="Pfam" id="PF19833">
    <property type="entry name" value="RecG_dom3_C"/>
    <property type="match status" value="1"/>
</dbReference>
<dbReference type="PANTHER" id="PTHR47964">
    <property type="entry name" value="ATP-DEPENDENT DNA HELICASE HOMOLOG RECG, CHLOROPLASTIC"/>
    <property type="match status" value="1"/>
</dbReference>
<dbReference type="PROSITE" id="PS51194">
    <property type="entry name" value="HELICASE_CTER"/>
    <property type="match status" value="1"/>
</dbReference>
<keyword evidence="3 15" id="KW-0547">Nucleotide-binding</keyword>
<keyword evidence="6 15" id="KW-0347">Helicase</keyword>
<dbReference type="InterPro" id="IPR004609">
    <property type="entry name" value="ATP-dep_DNA_helicase_RecG"/>
</dbReference>
<dbReference type="GO" id="GO:0016787">
    <property type="term" value="F:hydrolase activity"/>
    <property type="evidence" value="ECO:0007669"/>
    <property type="project" value="UniProtKB-KW"/>
</dbReference>
<dbReference type="SUPFAM" id="SSF50249">
    <property type="entry name" value="Nucleic acid-binding proteins"/>
    <property type="match status" value="1"/>
</dbReference>
<dbReference type="InterPro" id="IPR047112">
    <property type="entry name" value="RecG/Mfd"/>
</dbReference>
<evidence type="ECO:0000313" key="18">
    <source>
        <dbReference type="EMBL" id="MFC5712186.1"/>
    </source>
</evidence>
<keyword evidence="10 15" id="KW-0234">DNA repair</keyword>
<evidence type="ECO:0000259" key="17">
    <source>
        <dbReference type="PROSITE" id="PS51194"/>
    </source>
</evidence>
<evidence type="ECO:0000256" key="7">
    <source>
        <dbReference type="ARBA" id="ARBA00022840"/>
    </source>
</evidence>
<dbReference type="InterPro" id="IPR012340">
    <property type="entry name" value="NA-bd_OB-fold"/>
</dbReference>
<name>A0ABW0YJ99_9BACI</name>
<organism evidence="18 19">
    <name type="scientific">Thalassorhabdus alkalitolerans</name>
    <dbReference type="NCBI Taxonomy" id="2282697"/>
    <lineage>
        <taxon>Bacteria</taxon>
        <taxon>Bacillati</taxon>
        <taxon>Bacillota</taxon>
        <taxon>Bacilli</taxon>
        <taxon>Bacillales</taxon>
        <taxon>Bacillaceae</taxon>
        <taxon>Thalassorhabdus</taxon>
    </lineage>
</organism>
<evidence type="ECO:0000256" key="5">
    <source>
        <dbReference type="ARBA" id="ARBA00022801"/>
    </source>
</evidence>